<dbReference type="PANTHER" id="PTHR32309">
    <property type="entry name" value="TYROSINE-PROTEIN KINASE"/>
    <property type="match status" value="1"/>
</dbReference>
<dbReference type="InterPro" id="IPR025669">
    <property type="entry name" value="AAA_dom"/>
</dbReference>
<protein>
    <recommendedName>
        <fullName evidence="4">non-specific protein-tyrosine kinase</fullName>
        <ecNumber evidence="4">2.7.10.2</ecNumber>
    </recommendedName>
</protein>
<keyword evidence="6" id="KW-0997">Cell inner membrane</keyword>
<evidence type="ECO:0000313" key="20">
    <source>
        <dbReference type="EMBL" id="GAA0810264.1"/>
    </source>
</evidence>
<name>A0ABN1L260_9GAMM</name>
<evidence type="ECO:0000256" key="9">
    <source>
        <dbReference type="ARBA" id="ARBA00022741"/>
    </source>
</evidence>
<feature type="domain" description="AAA" evidence="18">
    <location>
        <begin position="536"/>
        <end position="664"/>
    </location>
</feature>
<evidence type="ECO:0000256" key="4">
    <source>
        <dbReference type="ARBA" id="ARBA00011903"/>
    </source>
</evidence>
<gene>
    <name evidence="20" type="primary">vpsO</name>
    <name evidence="20" type="ORF">GCM10009111_00860</name>
</gene>
<evidence type="ECO:0000256" key="12">
    <source>
        <dbReference type="ARBA" id="ARBA00022989"/>
    </source>
</evidence>
<feature type="domain" description="Tyrosine-protein kinase G-rich" evidence="19">
    <location>
        <begin position="393"/>
        <end position="466"/>
    </location>
</feature>
<evidence type="ECO:0000256" key="2">
    <source>
        <dbReference type="ARBA" id="ARBA00007316"/>
    </source>
</evidence>
<keyword evidence="10" id="KW-0418">Kinase</keyword>
<dbReference type="InterPro" id="IPR050445">
    <property type="entry name" value="Bact_polysacc_biosynth/exp"/>
</dbReference>
<evidence type="ECO:0000259" key="19">
    <source>
        <dbReference type="Pfam" id="PF13807"/>
    </source>
</evidence>
<dbReference type="Proteomes" id="UP001500021">
    <property type="component" value="Unassembled WGS sequence"/>
</dbReference>
<keyword evidence="14" id="KW-0829">Tyrosine-protein kinase</keyword>
<accession>A0ABN1L260</accession>
<comment type="subcellular location">
    <subcellularLocation>
        <location evidence="1">Cell inner membrane</location>
        <topology evidence="1">Multi-pass membrane protein</topology>
    </subcellularLocation>
</comment>
<organism evidence="20 21">
    <name type="scientific">Colwellia asteriadis</name>
    <dbReference type="NCBI Taxonomy" id="517723"/>
    <lineage>
        <taxon>Bacteria</taxon>
        <taxon>Pseudomonadati</taxon>
        <taxon>Pseudomonadota</taxon>
        <taxon>Gammaproteobacteria</taxon>
        <taxon>Alteromonadales</taxon>
        <taxon>Colwelliaceae</taxon>
        <taxon>Colwellia</taxon>
    </lineage>
</organism>
<dbReference type="EC" id="2.7.10.2" evidence="4"/>
<evidence type="ECO:0000256" key="13">
    <source>
        <dbReference type="ARBA" id="ARBA00023136"/>
    </source>
</evidence>
<reference evidence="20 21" key="1">
    <citation type="journal article" date="2019" name="Int. J. Syst. Evol. Microbiol.">
        <title>The Global Catalogue of Microorganisms (GCM) 10K type strain sequencing project: providing services to taxonomists for standard genome sequencing and annotation.</title>
        <authorList>
            <consortium name="The Broad Institute Genomics Platform"/>
            <consortium name="The Broad Institute Genome Sequencing Center for Infectious Disease"/>
            <person name="Wu L."/>
            <person name="Ma J."/>
        </authorList>
    </citation>
    <scope>NUCLEOTIDE SEQUENCE [LARGE SCALE GENOMIC DNA]</scope>
    <source>
        <strain evidence="20 21">JCM 15608</strain>
    </source>
</reference>
<keyword evidence="13 16" id="KW-0472">Membrane</keyword>
<evidence type="ECO:0000256" key="15">
    <source>
        <dbReference type="ARBA" id="ARBA00051245"/>
    </source>
</evidence>
<keyword evidence="8 16" id="KW-0812">Transmembrane</keyword>
<comment type="similarity">
    <text evidence="2">Belongs to the CpsD/CapB family.</text>
</comment>
<feature type="transmembrane region" description="Helical" evidence="16">
    <location>
        <begin position="31"/>
        <end position="51"/>
    </location>
</feature>
<dbReference type="CDD" id="cd05387">
    <property type="entry name" value="BY-kinase"/>
    <property type="match status" value="1"/>
</dbReference>
<dbReference type="Pfam" id="PF02706">
    <property type="entry name" value="Wzz"/>
    <property type="match status" value="1"/>
</dbReference>
<evidence type="ECO:0000256" key="5">
    <source>
        <dbReference type="ARBA" id="ARBA00022475"/>
    </source>
</evidence>
<dbReference type="Pfam" id="PF13807">
    <property type="entry name" value="GNVR"/>
    <property type="match status" value="1"/>
</dbReference>
<comment type="caution">
    <text evidence="20">The sequence shown here is derived from an EMBL/GenBank/DDBJ whole genome shotgun (WGS) entry which is preliminary data.</text>
</comment>
<keyword evidence="12 16" id="KW-1133">Transmembrane helix</keyword>
<evidence type="ECO:0000256" key="14">
    <source>
        <dbReference type="ARBA" id="ARBA00023137"/>
    </source>
</evidence>
<evidence type="ECO:0000259" key="17">
    <source>
        <dbReference type="Pfam" id="PF02706"/>
    </source>
</evidence>
<dbReference type="PANTHER" id="PTHR32309:SF13">
    <property type="entry name" value="FERRIC ENTEROBACTIN TRANSPORT PROTEIN FEPE"/>
    <property type="match status" value="1"/>
</dbReference>
<keyword evidence="5" id="KW-1003">Cell membrane</keyword>
<dbReference type="SUPFAM" id="SSF52540">
    <property type="entry name" value="P-loop containing nucleoside triphosphate hydrolases"/>
    <property type="match status" value="1"/>
</dbReference>
<proteinExistence type="inferred from homology"/>
<comment type="similarity">
    <text evidence="3">Belongs to the etk/wzc family.</text>
</comment>
<evidence type="ECO:0000259" key="18">
    <source>
        <dbReference type="Pfam" id="PF13614"/>
    </source>
</evidence>
<dbReference type="InterPro" id="IPR032807">
    <property type="entry name" value="GNVR"/>
</dbReference>
<dbReference type="Gene3D" id="3.40.50.300">
    <property type="entry name" value="P-loop containing nucleotide triphosphate hydrolases"/>
    <property type="match status" value="1"/>
</dbReference>
<dbReference type="NCBIfam" id="TIGR01007">
    <property type="entry name" value="eps_fam"/>
    <property type="match status" value="1"/>
</dbReference>
<comment type="catalytic activity">
    <reaction evidence="15">
        <text>L-tyrosyl-[protein] + ATP = O-phospho-L-tyrosyl-[protein] + ADP + H(+)</text>
        <dbReference type="Rhea" id="RHEA:10596"/>
        <dbReference type="Rhea" id="RHEA-COMP:10136"/>
        <dbReference type="Rhea" id="RHEA-COMP:20101"/>
        <dbReference type="ChEBI" id="CHEBI:15378"/>
        <dbReference type="ChEBI" id="CHEBI:30616"/>
        <dbReference type="ChEBI" id="CHEBI:46858"/>
        <dbReference type="ChEBI" id="CHEBI:61978"/>
        <dbReference type="ChEBI" id="CHEBI:456216"/>
        <dbReference type="EC" id="2.7.10.2"/>
    </reaction>
</comment>
<keyword evidence="21" id="KW-1185">Reference proteome</keyword>
<dbReference type="InterPro" id="IPR005702">
    <property type="entry name" value="Wzc-like_C"/>
</dbReference>
<evidence type="ECO:0000256" key="10">
    <source>
        <dbReference type="ARBA" id="ARBA00022777"/>
    </source>
</evidence>
<dbReference type="EMBL" id="BAAAFA010000001">
    <property type="protein sequence ID" value="GAA0810264.1"/>
    <property type="molecule type" value="Genomic_DNA"/>
</dbReference>
<sequence length="748" mass="83703">MNFPAQTNTVTANDDTIDLQNFFQVILRFKWRILSLAFIVTLLATVIVFSLTPKYFAKATLLIEAEQANVVSIEEVYGINSNSQEYFVTQLEILKSKHISARVIKRLNLVNHPEFDPDQQAKKFNLVSFIKEKLPFLPQSVEDISEKQQAYIREQKVLTEFMSRLSIGLIKKTQLITISFESESPELAAEVVNTVAEVYIDNHLESKLAMTEKASSWLNERLSALKTKLDDSENYLQAYQNQEQLVDIDGVKGIEAKELQELNSLLSTASQLRKKNENIYKLVQDKKSDPRSLISVPEVLNHKLIQSVNEAAQKSKTKVYELQGTYGPKHPVMIAAQSELRSVNDNLVQQVELLVSGITNEYLSAKANEEALQAAIKAKGQRFRELSTLDTKQKELKREVETNEQLYNAFFTRLKETKEVGEFQSANARLTDPAQPPLLPAKPNKKLIIIMTFILSLIFGLVLAFLFEFLNDGIRSVDDIENKLKQRLLGLLPLQKTPRKQGLALRHFFSSEEHSFSEAVRTIRTSLLLLNIEHDAKVISVTSSVPGEGKTTVSLNLSFALGQLERVLLIDADMRRPSVAKNFELPSYQTGLSNIIAGTHSVEECLIKDTQSGVDIITAGTLPPNPQELLASSNFANLISSLKGKYDRIVIDTPPTQAVSDAILVAQHSQSLVYVVKADHTREKMIQSGLGRLLSAGVRIDGIVLNQVDLKQAAKYGEYTGYYDQYGYNAQVASDNTIATSKPETSHS</sequence>
<evidence type="ECO:0000256" key="3">
    <source>
        <dbReference type="ARBA" id="ARBA00008883"/>
    </source>
</evidence>
<feature type="domain" description="Polysaccharide chain length determinant N-terminal" evidence="17">
    <location>
        <begin position="15"/>
        <end position="106"/>
    </location>
</feature>
<feature type="transmembrane region" description="Helical" evidence="16">
    <location>
        <begin position="447"/>
        <end position="467"/>
    </location>
</feature>
<keyword evidence="7" id="KW-0808">Transferase</keyword>
<evidence type="ECO:0000256" key="1">
    <source>
        <dbReference type="ARBA" id="ARBA00004429"/>
    </source>
</evidence>
<evidence type="ECO:0000313" key="21">
    <source>
        <dbReference type="Proteomes" id="UP001500021"/>
    </source>
</evidence>
<dbReference type="InterPro" id="IPR027417">
    <property type="entry name" value="P-loop_NTPase"/>
</dbReference>
<keyword evidence="9" id="KW-0547">Nucleotide-binding</keyword>
<dbReference type="InterPro" id="IPR003856">
    <property type="entry name" value="LPS_length_determ_N"/>
</dbReference>
<evidence type="ECO:0000256" key="7">
    <source>
        <dbReference type="ARBA" id="ARBA00022679"/>
    </source>
</evidence>
<evidence type="ECO:0000256" key="16">
    <source>
        <dbReference type="SAM" id="Phobius"/>
    </source>
</evidence>
<evidence type="ECO:0000256" key="8">
    <source>
        <dbReference type="ARBA" id="ARBA00022692"/>
    </source>
</evidence>
<dbReference type="Pfam" id="PF13614">
    <property type="entry name" value="AAA_31"/>
    <property type="match status" value="1"/>
</dbReference>
<dbReference type="RefSeq" id="WP_343813597.1">
    <property type="nucleotide sequence ID" value="NZ_BAAAFA010000001.1"/>
</dbReference>
<evidence type="ECO:0000256" key="11">
    <source>
        <dbReference type="ARBA" id="ARBA00022840"/>
    </source>
</evidence>
<evidence type="ECO:0000256" key="6">
    <source>
        <dbReference type="ARBA" id="ARBA00022519"/>
    </source>
</evidence>
<keyword evidence="11" id="KW-0067">ATP-binding</keyword>